<dbReference type="VEuPathDB" id="FungiDB:Z520_11723"/>
<gene>
    <name evidence="1" type="ORF">Z520_11723</name>
</gene>
<organism evidence="1 2">
    <name type="scientific">Fonsecaea multimorphosa CBS 102226</name>
    <dbReference type="NCBI Taxonomy" id="1442371"/>
    <lineage>
        <taxon>Eukaryota</taxon>
        <taxon>Fungi</taxon>
        <taxon>Dikarya</taxon>
        <taxon>Ascomycota</taxon>
        <taxon>Pezizomycotina</taxon>
        <taxon>Eurotiomycetes</taxon>
        <taxon>Chaetothyriomycetidae</taxon>
        <taxon>Chaetothyriales</taxon>
        <taxon>Herpotrichiellaceae</taxon>
        <taxon>Fonsecaea</taxon>
    </lineage>
</organism>
<accession>A0A0D2JH95</accession>
<reference evidence="1 2" key="1">
    <citation type="submission" date="2015-01" db="EMBL/GenBank/DDBJ databases">
        <title>The Genome Sequence of Fonsecaea multimorphosa CBS 102226.</title>
        <authorList>
            <consortium name="The Broad Institute Genomics Platform"/>
            <person name="Cuomo C."/>
            <person name="de Hoog S."/>
            <person name="Gorbushina A."/>
            <person name="Stielow B."/>
            <person name="Teixiera M."/>
            <person name="Abouelleil A."/>
            <person name="Chapman S.B."/>
            <person name="Priest M."/>
            <person name="Young S.K."/>
            <person name="Wortman J."/>
            <person name="Nusbaum C."/>
            <person name="Birren B."/>
        </authorList>
    </citation>
    <scope>NUCLEOTIDE SEQUENCE [LARGE SCALE GENOMIC DNA]</scope>
    <source>
        <strain evidence="1 2">CBS 102226</strain>
    </source>
</reference>
<evidence type="ECO:0000313" key="2">
    <source>
        <dbReference type="Proteomes" id="UP000053411"/>
    </source>
</evidence>
<keyword evidence="2" id="KW-1185">Reference proteome</keyword>
<sequence>MASAIDVPSGCRVISLGPPSALYLYLYGKVRVRQANSIFSEVVNYQMVNTDRKMDRYFLPQQQSENAVANATKILGALGEGRLEN</sequence>
<name>A0A0D2JH95_9EURO</name>
<dbReference type="GeneID" id="27717469"/>
<dbReference type="AlphaFoldDB" id="A0A0D2JH95"/>
<dbReference type="Proteomes" id="UP000053411">
    <property type="component" value="Unassembled WGS sequence"/>
</dbReference>
<dbReference type="RefSeq" id="XP_016626670.1">
    <property type="nucleotide sequence ID" value="XM_016782211.1"/>
</dbReference>
<evidence type="ECO:0000313" key="1">
    <source>
        <dbReference type="EMBL" id="KIX92547.1"/>
    </source>
</evidence>
<dbReference type="EMBL" id="KN848103">
    <property type="protein sequence ID" value="KIX92547.1"/>
    <property type="molecule type" value="Genomic_DNA"/>
</dbReference>
<protein>
    <submittedName>
        <fullName evidence="1">Uncharacterized protein</fullName>
    </submittedName>
</protein>
<proteinExistence type="predicted"/>